<dbReference type="GO" id="GO:0006508">
    <property type="term" value="P:proteolysis"/>
    <property type="evidence" value="ECO:0007669"/>
    <property type="project" value="UniProtKB-KW"/>
</dbReference>
<sequence>MVTKLSASFVCLFILATLVACSSPATVPTKPVNRYGATPEQVVKIAESMLGVKYHYGGKTPGTGFDCSGLVYFSYLQVGITLPRTSSAQYAASKPVSKKSIRRGDLLFFRIYRGKISHVGIYLGNNRFVHAPSSGKKVSIGELDSPYWRKRFVRGGRFI</sequence>
<proteinExistence type="inferred from homology"/>
<dbReference type="InterPro" id="IPR000064">
    <property type="entry name" value="NLP_P60_dom"/>
</dbReference>
<organism evidence="6">
    <name type="scientific">hydrothermal vent metagenome</name>
    <dbReference type="NCBI Taxonomy" id="652676"/>
    <lineage>
        <taxon>unclassified sequences</taxon>
        <taxon>metagenomes</taxon>
        <taxon>ecological metagenomes</taxon>
    </lineage>
</organism>
<feature type="domain" description="NlpC/P60" evidence="5">
    <location>
        <begin position="36"/>
        <end position="159"/>
    </location>
</feature>
<dbReference type="AlphaFoldDB" id="A0A3B1AXI9"/>
<dbReference type="EMBL" id="UOFR01000063">
    <property type="protein sequence ID" value="VAW98724.1"/>
    <property type="molecule type" value="Genomic_DNA"/>
</dbReference>
<keyword evidence="3" id="KW-0378">Hydrolase</keyword>
<comment type="similarity">
    <text evidence="1">Belongs to the peptidase C40 family.</text>
</comment>
<evidence type="ECO:0000256" key="3">
    <source>
        <dbReference type="ARBA" id="ARBA00022801"/>
    </source>
</evidence>
<accession>A0A3B1AXI9</accession>
<evidence type="ECO:0000256" key="4">
    <source>
        <dbReference type="ARBA" id="ARBA00022807"/>
    </source>
</evidence>
<dbReference type="PROSITE" id="PS51257">
    <property type="entry name" value="PROKAR_LIPOPROTEIN"/>
    <property type="match status" value="1"/>
</dbReference>
<protein>
    <recommendedName>
        <fullName evidence="5">NlpC/P60 domain-containing protein</fullName>
    </recommendedName>
</protein>
<dbReference type="Pfam" id="PF00877">
    <property type="entry name" value="NLPC_P60"/>
    <property type="match status" value="1"/>
</dbReference>
<name>A0A3B1AXI9_9ZZZZ</name>
<reference evidence="6" key="1">
    <citation type="submission" date="2018-06" db="EMBL/GenBank/DDBJ databases">
        <authorList>
            <person name="Zhirakovskaya E."/>
        </authorList>
    </citation>
    <scope>NUCLEOTIDE SEQUENCE</scope>
</reference>
<dbReference type="InterPro" id="IPR051202">
    <property type="entry name" value="Peptidase_C40"/>
</dbReference>
<dbReference type="GO" id="GO:0008234">
    <property type="term" value="F:cysteine-type peptidase activity"/>
    <property type="evidence" value="ECO:0007669"/>
    <property type="project" value="UniProtKB-KW"/>
</dbReference>
<keyword evidence="4" id="KW-0788">Thiol protease</keyword>
<evidence type="ECO:0000259" key="5">
    <source>
        <dbReference type="PROSITE" id="PS51935"/>
    </source>
</evidence>
<dbReference type="PANTHER" id="PTHR47053">
    <property type="entry name" value="MUREIN DD-ENDOPEPTIDASE MEPH-RELATED"/>
    <property type="match status" value="1"/>
</dbReference>
<dbReference type="Gene3D" id="3.90.1720.10">
    <property type="entry name" value="endopeptidase domain like (from Nostoc punctiforme)"/>
    <property type="match status" value="1"/>
</dbReference>
<gene>
    <name evidence="6" type="ORF">MNBD_GAMMA21-394</name>
</gene>
<dbReference type="PANTHER" id="PTHR47053:SF1">
    <property type="entry name" value="MUREIN DD-ENDOPEPTIDASE MEPH-RELATED"/>
    <property type="match status" value="1"/>
</dbReference>
<dbReference type="SUPFAM" id="SSF54001">
    <property type="entry name" value="Cysteine proteinases"/>
    <property type="match status" value="1"/>
</dbReference>
<evidence type="ECO:0000313" key="6">
    <source>
        <dbReference type="EMBL" id="VAW98724.1"/>
    </source>
</evidence>
<dbReference type="PROSITE" id="PS51935">
    <property type="entry name" value="NLPC_P60"/>
    <property type="match status" value="1"/>
</dbReference>
<dbReference type="InterPro" id="IPR038765">
    <property type="entry name" value="Papain-like_cys_pep_sf"/>
</dbReference>
<evidence type="ECO:0000256" key="2">
    <source>
        <dbReference type="ARBA" id="ARBA00022670"/>
    </source>
</evidence>
<evidence type="ECO:0000256" key="1">
    <source>
        <dbReference type="ARBA" id="ARBA00007074"/>
    </source>
</evidence>
<keyword evidence="2" id="KW-0645">Protease</keyword>